<organism evidence="1 2">
    <name type="scientific">Photobacterium phage PDCC-1</name>
    <dbReference type="NCBI Taxonomy" id="2664246"/>
    <lineage>
        <taxon>Viruses</taxon>
        <taxon>Duplodnaviria</taxon>
        <taxon>Heunggongvirae</taxon>
        <taxon>Uroviricota</taxon>
        <taxon>Caudoviricetes</taxon>
        <taxon>Chimalliviridae</taxon>
        <taxon>Gorgonvirinae</taxon>
        <taxon>Aphroditevirus</taxon>
        <taxon>Aphroditevirus PDCC1</taxon>
    </lineage>
</organism>
<dbReference type="Proteomes" id="UP000437974">
    <property type="component" value="Segment"/>
</dbReference>
<proteinExistence type="predicted"/>
<keyword evidence="2" id="KW-1185">Reference proteome</keyword>
<accession>A0A6B9J714</accession>
<evidence type="ECO:0000313" key="1">
    <source>
        <dbReference type="EMBL" id="QGZ14505.1"/>
    </source>
</evidence>
<dbReference type="EMBL" id="MN562221">
    <property type="protein sequence ID" value="QGZ14505.1"/>
    <property type="molecule type" value="Genomic_DNA"/>
</dbReference>
<sequence length="111" mass="12386">MTERIKPPPSFAPAYCAMYPELVTIAREHGWALTVLGSMSRDFDMVCVPWTETPHDPECVVNGFCDTFSLVQIGQPDVSHHGRLRFTLSVGWGECFLDLSFVPRSSDVHSA</sequence>
<dbReference type="GeneID" id="55624178"/>
<reference evidence="1 2" key="1">
    <citation type="submission" date="2019-10" db="EMBL/GenBank/DDBJ databases">
        <title>Draft genome sequence of Photobacterium phage PDCC-1.</title>
        <authorList>
            <person name="Quiroz-Guzman E."/>
        </authorList>
    </citation>
    <scope>NUCLEOTIDE SEQUENCE [LARGE SCALE GENOMIC DNA]</scope>
</reference>
<evidence type="ECO:0000313" key="2">
    <source>
        <dbReference type="Proteomes" id="UP000437974"/>
    </source>
</evidence>
<name>A0A6B9J714_9CAUD</name>
<dbReference type="RefSeq" id="YP_009853494.1">
    <property type="nucleotide sequence ID" value="NC_048821.1"/>
</dbReference>
<protein>
    <submittedName>
        <fullName evidence="1">Uncharacterized protein</fullName>
    </submittedName>
</protein>
<dbReference type="KEGG" id="vg:55624178"/>